<sequence>MRGPPVALNGDKVLKQYESFEQVKFGMTSRKRKQRDEDTRWHNWRKKSIFFYLPYWESLLIRHNLDVMHTEKNICESLLGTLLDLTGKSKDSEKARLDLQELGIRKDQHLLVHIGKYTLPAALYTLSPSQKEILCRFLQHVKMPDGYASNIRRCVDENGWKVSGLKSHDYHVLLQKFLPLVVRHILPEDVVIPLIELSRFFNELCSKELEVTEIEKLCNSIGETLCRLEMIFPPSFFDIMMHLPVHIASKARIGGPVCYRWMYPIERYLCTLKGYVRNKACPEGSIAKGYISEECLTFYARFFEDVSTKVNRPERQENSQVSAPPTGLSIFGSMQYSKNKFHIETASYSDLHRMRHYIISKCDEAMPWVNEHMEKLKKNPIGMNILHADGKTDEDVYSLSRGPDHRVHVANRCSINGFLFRTTNVEKNLTTQNSGVVVQGEGMDWYGVIKKIIALDFPNNKEVLLFECDWFDVPGATTNKSRGYSKDQYAIIDIDTTRFRFKDEPYILASQAQQVCYVKCAKKNNWCSVLRMKPRNLFAMPEREDGDNNVDHADVDSLVVGVEQMNVQHRHDDFTNWRRSDIEGISGDATVIEEVRAASMPEPDDDDIPDEDDESNDTYIADGLQDTMYV</sequence>
<proteinExistence type="predicted"/>
<evidence type="ECO:0000256" key="1">
    <source>
        <dbReference type="SAM" id="MobiDB-lite"/>
    </source>
</evidence>
<dbReference type="Proteomes" id="UP000007015">
    <property type="component" value="Chromosome 7"/>
</dbReference>
<dbReference type="HOGENOM" id="CLU_012006_8_1_1"/>
<evidence type="ECO:0000313" key="5">
    <source>
        <dbReference type="Proteomes" id="UP000007015"/>
    </source>
</evidence>
<feature type="domain" description="DUF4216" evidence="2">
    <location>
        <begin position="454"/>
        <end position="527"/>
    </location>
</feature>
<feature type="domain" description="DUF4218" evidence="3">
    <location>
        <begin position="204"/>
        <end position="316"/>
    </location>
</feature>
<dbReference type="STRING" id="39946.B8B824"/>
<evidence type="ECO:0000259" key="3">
    <source>
        <dbReference type="Pfam" id="PF13960"/>
    </source>
</evidence>
<feature type="compositionally biased region" description="Acidic residues" evidence="1">
    <location>
        <begin position="602"/>
        <end position="616"/>
    </location>
</feature>
<dbReference type="InterPro" id="IPR025452">
    <property type="entry name" value="DUF4218"/>
</dbReference>
<evidence type="ECO:0000259" key="2">
    <source>
        <dbReference type="Pfam" id="PF13952"/>
    </source>
</evidence>
<evidence type="ECO:0000313" key="4">
    <source>
        <dbReference type="EMBL" id="EEC82379.1"/>
    </source>
</evidence>
<dbReference type="Gramene" id="BGIOSGA026066-TA">
    <property type="protein sequence ID" value="BGIOSGA026066-PA"/>
    <property type="gene ID" value="BGIOSGA026066"/>
</dbReference>
<dbReference type="InterPro" id="IPR025312">
    <property type="entry name" value="DUF4216"/>
</dbReference>
<dbReference type="OMA" id="CHKEINI"/>
<dbReference type="PANTHER" id="PTHR48258:SF15">
    <property type="entry name" value="OS02G0543900 PROTEIN"/>
    <property type="match status" value="1"/>
</dbReference>
<dbReference type="AlphaFoldDB" id="B8B824"/>
<dbReference type="Pfam" id="PF13952">
    <property type="entry name" value="DUF4216"/>
    <property type="match status" value="1"/>
</dbReference>
<dbReference type="Pfam" id="PF13960">
    <property type="entry name" value="DUF4218"/>
    <property type="match status" value="1"/>
</dbReference>
<protein>
    <recommendedName>
        <fullName evidence="6">Transposon protein, putative, CACTA, En/Spm sub-class</fullName>
    </recommendedName>
</protein>
<organism evidence="4 5">
    <name type="scientific">Oryza sativa subsp. indica</name>
    <name type="common">Rice</name>
    <dbReference type="NCBI Taxonomy" id="39946"/>
    <lineage>
        <taxon>Eukaryota</taxon>
        <taxon>Viridiplantae</taxon>
        <taxon>Streptophyta</taxon>
        <taxon>Embryophyta</taxon>
        <taxon>Tracheophyta</taxon>
        <taxon>Spermatophyta</taxon>
        <taxon>Magnoliopsida</taxon>
        <taxon>Liliopsida</taxon>
        <taxon>Poales</taxon>
        <taxon>Poaceae</taxon>
        <taxon>BOP clade</taxon>
        <taxon>Oryzoideae</taxon>
        <taxon>Oryzeae</taxon>
        <taxon>Oryzinae</taxon>
        <taxon>Oryza</taxon>
        <taxon>Oryza sativa</taxon>
    </lineage>
</organism>
<dbReference type="EMBL" id="CM000132">
    <property type="protein sequence ID" value="EEC82379.1"/>
    <property type="molecule type" value="Genomic_DNA"/>
</dbReference>
<feature type="region of interest" description="Disordered" evidence="1">
    <location>
        <begin position="597"/>
        <end position="630"/>
    </location>
</feature>
<accession>B8B824</accession>
<gene>
    <name evidence="4" type="ORF">OsI_26717</name>
</gene>
<dbReference type="PANTHER" id="PTHR48258">
    <property type="entry name" value="DUF4218 DOMAIN-CONTAINING PROTEIN-RELATED"/>
    <property type="match status" value="1"/>
</dbReference>
<reference evidence="4 5" key="1">
    <citation type="journal article" date="2005" name="PLoS Biol.">
        <title>The genomes of Oryza sativa: a history of duplications.</title>
        <authorList>
            <person name="Yu J."/>
            <person name="Wang J."/>
            <person name="Lin W."/>
            <person name="Li S."/>
            <person name="Li H."/>
            <person name="Zhou J."/>
            <person name="Ni P."/>
            <person name="Dong W."/>
            <person name="Hu S."/>
            <person name="Zeng C."/>
            <person name="Zhang J."/>
            <person name="Zhang Y."/>
            <person name="Li R."/>
            <person name="Xu Z."/>
            <person name="Li S."/>
            <person name="Li X."/>
            <person name="Zheng H."/>
            <person name="Cong L."/>
            <person name="Lin L."/>
            <person name="Yin J."/>
            <person name="Geng J."/>
            <person name="Li G."/>
            <person name="Shi J."/>
            <person name="Liu J."/>
            <person name="Lv H."/>
            <person name="Li J."/>
            <person name="Wang J."/>
            <person name="Deng Y."/>
            <person name="Ran L."/>
            <person name="Shi X."/>
            <person name="Wang X."/>
            <person name="Wu Q."/>
            <person name="Li C."/>
            <person name="Ren X."/>
            <person name="Wang J."/>
            <person name="Wang X."/>
            <person name="Li D."/>
            <person name="Liu D."/>
            <person name="Zhang X."/>
            <person name="Ji Z."/>
            <person name="Zhao W."/>
            <person name="Sun Y."/>
            <person name="Zhang Z."/>
            <person name="Bao J."/>
            <person name="Han Y."/>
            <person name="Dong L."/>
            <person name="Ji J."/>
            <person name="Chen P."/>
            <person name="Wu S."/>
            <person name="Liu J."/>
            <person name="Xiao Y."/>
            <person name="Bu D."/>
            <person name="Tan J."/>
            <person name="Yang L."/>
            <person name="Ye C."/>
            <person name="Zhang J."/>
            <person name="Xu J."/>
            <person name="Zhou Y."/>
            <person name="Yu Y."/>
            <person name="Zhang B."/>
            <person name="Zhuang S."/>
            <person name="Wei H."/>
            <person name="Liu B."/>
            <person name="Lei M."/>
            <person name="Yu H."/>
            <person name="Li Y."/>
            <person name="Xu H."/>
            <person name="Wei S."/>
            <person name="He X."/>
            <person name="Fang L."/>
            <person name="Zhang Z."/>
            <person name="Zhang Y."/>
            <person name="Huang X."/>
            <person name="Su Z."/>
            <person name="Tong W."/>
            <person name="Li J."/>
            <person name="Tong Z."/>
            <person name="Li S."/>
            <person name="Ye J."/>
            <person name="Wang L."/>
            <person name="Fang L."/>
            <person name="Lei T."/>
            <person name="Chen C."/>
            <person name="Chen H."/>
            <person name="Xu Z."/>
            <person name="Li H."/>
            <person name="Huang H."/>
            <person name="Zhang F."/>
            <person name="Xu H."/>
            <person name="Li N."/>
            <person name="Zhao C."/>
            <person name="Li S."/>
            <person name="Dong L."/>
            <person name="Huang Y."/>
            <person name="Li L."/>
            <person name="Xi Y."/>
            <person name="Qi Q."/>
            <person name="Li W."/>
            <person name="Zhang B."/>
            <person name="Hu W."/>
            <person name="Zhang Y."/>
            <person name="Tian X."/>
            <person name="Jiao Y."/>
            <person name="Liang X."/>
            <person name="Jin J."/>
            <person name="Gao L."/>
            <person name="Zheng W."/>
            <person name="Hao B."/>
            <person name="Liu S."/>
            <person name="Wang W."/>
            <person name="Yuan L."/>
            <person name="Cao M."/>
            <person name="McDermott J."/>
            <person name="Samudrala R."/>
            <person name="Wang J."/>
            <person name="Wong G.K."/>
            <person name="Yang H."/>
        </authorList>
    </citation>
    <scope>NUCLEOTIDE SEQUENCE [LARGE SCALE GENOMIC DNA]</scope>
    <source>
        <strain evidence="5">cv. 93-11</strain>
    </source>
</reference>
<keyword evidence="5" id="KW-1185">Reference proteome</keyword>
<name>B8B824_ORYSI</name>
<evidence type="ECO:0008006" key="6">
    <source>
        <dbReference type="Google" id="ProtNLM"/>
    </source>
</evidence>